<accession>A0A1B2HPE3</accession>
<name>A0A1B2HPE3_9PSEU</name>
<organism evidence="1 2">
    <name type="scientific">Lentzea guizhouensis</name>
    <dbReference type="NCBI Taxonomy" id="1586287"/>
    <lineage>
        <taxon>Bacteria</taxon>
        <taxon>Bacillati</taxon>
        <taxon>Actinomycetota</taxon>
        <taxon>Actinomycetes</taxon>
        <taxon>Pseudonocardiales</taxon>
        <taxon>Pseudonocardiaceae</taxon>
        <taxon>Lentzea</taxon>
    </lineage>
</organism>
<sequence>MTAMGLFGKRATKTPKTATVGRFHTPYQVEQVLGVVYAGVRDQLSTAVAEVGEPGVMASIYLSRIDRTGLTVTAGNIADTYFTFAVDLSESGSGTDGHVYFDRPSSAVQRWYGNAVQLNVDLHTALDRASITVQGWRIQF</sequence>
<protein>
    <submittedName>
        <fullName evidence="1">Uncharacterized protein</fullName>
    </submittedName>
</protein>
<evidence type="ECO:0000313" key="1">
    <source>
        <dbReference type="EMBL" id="ANZ39594.1"/>
    </source>
</evidence>
<gene>
    <name evidence="1" type="ORF">BBK82_29655</name>
</gene>
<evidence type="ECO:0000313" key="2">
    <source>
        <dbReference type="Proteomes" id="UP000093053"/>
    </source>
</evidence>
<dbReference type="Proteomes" id="UP000093053">
    <property type="component" value="Chromosome"/>
</dbReference>
<dbReference type="EMBL" id="CP016793">
    <property type="protein sequence ID" value="ANZ39594.1"/>
    <property type="molecule type" value="Genomic_DNA"/>
</dbReference>
<keyword evidence="2" id="KW-1185">Reference proteome</keyword>
<proteinExistence type="predicted"/>
<dbReference type="AlphaFoldDB" id="A0A1B2HPE3"/>
<dbReference type="STRING" id="1586287.BBK82_29655"/>
<dbReference type="KEGG" id="led:BBK82_29655"/>
<reference evidence="1 2" key="1">
    <citation type="submission" date="2016-07" db="EMBL/GenBank/DDBJ databases">
        <title>Complete genome sequence of the Lentzea guizhouensis DHS C013.</title>
        <authorList>
            <person name="Cao C."/>
        </authorList>
    </citation>
    <scope>NUCLEOTIDE SEQUENCE [LARGE SCALE GENOMIC DNA]</scope>
    <source>
        <strain evidence="1 2">DHS C013</strain>
    </source>
</reference>